<feature type="compositionally biased region" description="Low complexity" evidence="1">
    <location>
        <begin position="132"/>
        <end position="156"/>
    </location>
</feature>
<keyword evidence="3" id="KW-1185">Reference proteome</keyword>
<gene>
    <name evidence="2" type="ORF">F503_06043</name>
</gene>
<dbReference type="HOGENOM" id="CLU_565111_0_0_1"/>
<feature type="compositionally biased region" description="Polar residues" evidence="1">
    <location>
        <begin position="378"/>
        <end position="401"/>
    </location>
</feature>
<dbReference type="Proteomes" id="UP000016923">
    <property type="component" value="Unassembled WGS sequence"/>
</dbReference>
<feature type="compositionally biased region" description="Polar residues" evidence="1">
    <location>
        <begin position="283"/>
        <end position="293"/>
    </location>
</feature>
<feature type="region of interest" description="Disordered" evidence="1">
    <location>
        <begin position="122"/>
        <end position="444"/>
    </location>
</feature>
<protein>
    <submittedName>
        <fullName evidence="2">Uncharacterized protein</fullName>
    </submittedName>
</protein>
<feature type="region of interest" description="Disordered" evidence="1">
    <location>
        <begin position="461"/>
        <end position="483"/>
    </location>
</feature>
<feature type="region of interest" description="Disordered" evidence="1">
    <location>
        <begin position="1"/>
        <end position="31"/>
    </location>
</feature>
<dbReference type="EMBL" id="KE148146">
    <property type="protein sequence ID" value="EPE10948.1"/>
    <property type="molecule type" value="Genomic_DNA"/>
</dbReference>
<name>S3CW49_OPHP1</name>
<sequence length="483" mass="51890">MTANVMVQQHGNSHHTALQQTTAHKQQQTSGPEALWFSRFLSRKSRKISVPGPTVSVASVPAESPPITPTDEVTVELKDGSEQIPKEPFTINKRTLAKKQSEGHLTLAPTKSASQTLKSKRSFNFMAHRKPSTSALSTKAATTESQASSQQPSKKSVPYVPRHAGSDFSQVAIPTTYRDSYASMYISGSDRRPSSSTTPPPQEREVRHYASVGNVSSATVPNDGPVAAGHGSRSQRPMVFLTEAEDIPEEGTSPHPMFLSRVSPHASGQPLQTKKSFGRKRSTAQGGEQQPGSGSLFEKFVSDGLEAAPKHHHKQQPHIAIRAQSTPDIRAAASAKGPASMASSSSKKLYAKYREHQQQHAPQNTIFTVPEYGREASRPSSSTNHSVNPPAQSRQGSSIAPSQGHIVPRKLSRRESSASIGTHRSGRAGSTSGSTHGEQAMGMSSFSRKLSEYIKPAALSAEGKGAAAQHSFRRPSYKAQGIE</sequence>
<evidence type="ECO:0000256" key="1">
    <source>
        <dbReference type="SAM" id="MobiDB-lite"/>
    </source>
</evidence>
<organism evidence="2 3">
    <name type="scientific">Ophiostoma piceae (strain UAMH 11346)</name>
    <name type="common">Sap stain fungus</name>
    <dbReference type="NCBI Taxonomy" id="1262450"/>
    <lineage>
        <taxon>Eukaryota</taxon>
        <taxon>Fungi</taxon>
        <taxon>Dikarya</taxon>
        <taxon>Ascomycota</taxon>
        <taxon>Pezizomycotina</taxon>
        <taxon>Sordariomycetes</taxon>
        <taxon>Sordariomycetidae</taxon>
        <taxon>Ophiostomatales</taxon>
        <taxon>Ophiostomataceae</taxon>
        <taxon>Ophiostoma</taxon>
    </lineage>
</organism>
<accession>S3CW49</accession>
<proteinExistence type="predicted"/>
<dbReference type="AlphaFoldDB" id="S3CW49"/>
<evidence type="ECO:0000313" key="2">
    <source>
        <dbReference type="EMBL" id="EPE10948.1"/>
    </source>
</evidence>
<evidence type="ECO:0000313" key="3">
    <source>
        <dbReference type="Proteomes" id="UP000016923"/>
    </source>
</evidence>
<dbReference type="VEuPathDB" id="FungiDB:F503_06043"/>
<feature type="compositionally biased region" description="Low complexity" evidence="1">
    <location>
        <begin position="331"/>
        <end position="348"/>
    </location>
</feature>
<reference evidence="2 3" key="1">
    <citation type="journal article" date="2013" name="BMC Genomics">
        <title>The genome and transcriptome of the pine saprophyte Ophiostoma piceae, and a comparison with the bark beetle-associated pine pathogen Grosmannia clavigera.</title>
        <authorList>
            <person name="Haridas S."/>
            <person name="Wang Y."/>
            <person name="Lim L."/>
            <person name="Massoumi Alamouti S."/>
            <person name="Jackman S."/>
            <person name="Docking R."/>
            <person name="Robertson G."/>
            <person name="Birol I."/>
            <person name="Bohlmann J."/>
            <person name="Breuil C."/>
        </authorList>
    </citation>
    <scope>NUCLEOTIDE SEQUENCE [LARGE SCALE GENOMIC DNA]</scope>
    <source>
        <strain evidence="2 3">UAMH 11346</strain>
    </source>
</reference>
<feature type="region of interest" description="Disordered" evidence="1">
    <location>
        <begin position="48"/>
        <end position="71"/>
    </location>
</feature>
<feature type="compositionally biased region" description="Low complexity" evidence="1">
    <location>
        <begin position="421"/>
        <end position="437"/>
    </location>
</feature>